<dbReference type="SUPFAM" id="SSF50998">
    <property type="entry name" value="Quinoprotein alcohol dehydrogenase-like"/>
    <property type="match status" value="1"/>
</dbReference>
<evidence type="ECO:0000313" key="1">
    <source>
        <dbReference type="EMBL" id="MDK2598610.1"/>
    </source>
</evidence>
<accession>A0ABT7EUF2</accession>
<dbReference type="SUPFAM" id="SSF101908">
    <property type="entry name" value="Putative isomerase YbhE"/>
    <property type="match status" value="1"/>
</dbReference>
<gene>
    <name evidence="1" type="ORF">QNM18_26485</name>
</gene>
<comment type="caution">
    <text evidence="1">The sequence shown here is derived from an EMBL/GenBank/DDBJ whole genome shotgun (WGS) entry which is preliminary data.</text>
</comment>
<name>A0ABT7EUF2_9GAMM</name>
<dbReference type="Pfam" id="PF08309">
    <property type="entry name" value="LVIVD"/>
    <property type="match status" value="1"/>
</dbReference>
<protein>
    <submittedName>
        <fullName evidence="1">Ig-like domain-containing protein</fullName>
    </submittedName>
</protein>
<dbReference type="Gene3D" id="2.60.40.3440">
    <property type="match status" value="2"/>
</dbReference>
<dbReference type="InterPro" id="IPR013211">
    <property type="entry name" value="LVIVD"/>
</dbReference>
<sequence length="879" mass="95759">MQMSNLISALTKKFITISMLFFAVFNSYALEKPVSLVLKESFGSDPYSKLAYHNGSILVSGKVESGSSWLSANLDILKYGDNGFELLSQTKLTSKQNVDKPIQVISIENHNGHWVILAYSSYGHHVFSASIVDGRLNILDELHVSKHFSAGELVAGHNNNLYLIGTLDNLIVTHVLLDESGKLEQKESLEFGISPNEPRYNDKFSVSYDNQSLYLTSNQDEIGAGLYQLPLADNGAFGQVVELKLANAKSAYHSSQVSGDLWFLSYHYWGFQVARIEGDTLKIIYESTDNTWYNTFEVKGNQLLAIGTFGSIDVYDIQNNESALLKSQLYTKGFLEDATLVGETLLVTKDSMGIEAVNLSGDGTLTSLHTFNQSGDVSDIAIHENELAVSAFQSNLHFWQTDASKPATLESTYHTVNNIQGVEWVDDEIIINSGSSLESHLAEDLKKHLDVGINHGTLGSTGTDGRIVKTDNGFVAKAFTTLSFIDADKNILSQIDSGFRYGHMAVANNLLFVSKGSSEIIIYDMSDLSKVTELSRIEHQDFYAGEVVVTGNILYAFGSEELLIFDISKPNKPVRKSSVSINTDTRNAFSYVYDDLLIAIFDDKGLLFDISNPEKPIQIDENSQITTNGVGNGFGKEIYTVASSSAGRINRVNLNYAPTQKDLQIELVEDGQTTVALSPIDAESDKVTISIAVEPKKGSVSIQDNNTLLYEGAANQNGTDSVRLLIQDTHGSASYFNMTVNILPMHDAPSFHSDVLNMSVVSGASQSSTLDVINIDGGKLKFEVTEQAARGTATVDEQGVLTYTANAGSSGADKFVVTVTDEAGAKVSKTVNVNTIEKAAVTQSDNSDSGGGSFTLFSLFTLLILGARRRCRPALLRFN</sequence>
<dbReference type="Proteomes" id="UP001231915">
    <property type="component" value="Unassembled WGS sequence"/>
</dbReference>
<reference evidence="1 2" key="1">
    <citation type="submission" date="2023-05" db="EMBL/GenBank/DDBJ databases">
        <title>Pseudoalteromonas ardens sp. nov., Pseudoalteromonas obscura sp. nov., and Pseudoalteromonas umbrosa sp. nov., isolated from the coral Montipora capitata.</title>
        <authorList>
            <person name="Thomas E.M."/>
            <person name="Smith E.M."/>
            <person name="Papke E."/>
            <person name="Shlafstein M.D."/>
            <person name="Oline D.K."/>
            <person name="Videau P."/>
            <person name="Saw J.H."/>
            <person name="Strangman W.K."/>
            <person name="Ushijima B."/>
        </authorList>
    </citation>
    <scope>NUCLEOTIDE SEQUENCE [LARGE SCALE GENOMIC DNA]</scope>
    <source>
        <strain evidence="1 2">P94</strain>
    </source>
</reference>
<organism evidence="1 2">
    <name type="scientific">Pseudoalteromonas obscura</name>
    <dbReference type="NCBI Taxonomy" id="3048491"/>
    <lineage>
        <taxon>Bacteria</taxon>
        <taxon>Pseudomonadati</taxon>
        <taxon>Pseudomonadota</taxon>
        <taxon>Gammaproteobacteria</taxon>
        <taxon>Alteromonadales</taxon>
        <taxon>Pseudoalteromonadaceae</taxon>
        <taxon>Pseudoalteromonas</taxon>
    </lineage>
</organism>
<dbReference type="EMBL" id="JASJUT010000020">
    <property type="protein sequence ID" value="MDK2598610.1"/>
    <property type="molecule type" value="Genomic_DNA"/>
</dbReference>
<keyword evidence="2" id="KW-1185">Reference proteome</keyword>
<dbReference type="InterPro" id="IPR011047">
    <property type="entry name" value="Quinoprotein_ADH-like_sf"/>
</dbReference>
<dbReference type="Pfam" id="PF17963">
    <property type="entry name" value="Big_9"/>
    <property type="match status" value="2"/>
</dbReference>
<proteinExistence type="predicted"/>
<evidence type="ECO:0000313" key="2">
    <source>
        <dbReference type="Proteomes" id="UP001231915"/>
    </source>
</evidence>
<dbReference type="RefSeq" id="WP_284138875.1">
    <property type="nucleotide sequence ID" value="NZ_JASJUT010000020.1"/>
</dbReference>